<dbReference type="AlphaFoldDB" id="A0A0K6IDP5"/>
<proteinExistence type="predicted"/>
<sequence length="59" mass="6274">AILRLGNPKNHSSAKVVLSHVTVGRKTPLALAHFGFGKDGKLLADSALPVNLTADWLEQ</sequence>
<feature type="non-terminal residue" evidence="1">
    <location>
        <position position="1"/>
    </location>
</feature>
<evidence type="ECO:0000313" key="1">
    <source>
        <dbReference type="EMBL" id="CUB01173.1"/>
    </source>
</evidence>
<reference evidence="2" key="1">
    <citation type="submission" date="2015-08" db="EMBL/GenBank/DDBJ databases">
        <authorList>
            <person name="Varghese N."/>
        </authorList>
    </citation>
    <scope>NUCLEOTIDE SEQUENCE [LARGE SCALE GENOMIC DNA]</scope>
    <source>
        <strain evidence="2">DSM 23407</strain>
    </source>
</reference>
<gene>
    <name evidence="1" type="ORF">Ga0061067_1362</name>
</gene>
<accession>A0A0K6IDP5</accession>
<protein>
    <submittedName>
        <fullName evidence="1">Uncharacterized protein</fullName>
    </submittedName>
</protein>
<evidence type="ECO:0000313" key="2">
    <source>
        <dbReference type="Proteomes" id="UP000183900"/>
    </source>
</evidence>
<dbReference type="Proteomes" id="UP000183900">
    <property type="component" value="Unassembled WGS sequence"/>
</dbReference>
<dbReference type="EMBL" id="CYHE01000036">
    <property type="protein sequence ID" value="CUB01173.1"/>
    <property type="molecule type" value="Genomic_DNA"/>
</dbReference>
<dbReference type="RefSeq" id="WP_167345159.1">
    <property type="nucleotide sequence ID" value="NZ_CYHE01000036.1"/>
</dbReference>
<name>A0A0K6IDP5_9HYPH</name>
<keyword evidence="2" id="KW-1185">Reference proteome</keyword>
<organism evidence="1 2">
    <name type="scientific">Pannonibacter indicus</name>
    <dbReference type="NCBI Taxonomy" id="466044"/>
    <lineage>
        <taxon>Bacteria</taxon>
        <taxon>Pseudomonadati</taxon>
        <taxon>Pseudomonadota</taxon>
        <taxon>Alphaproteobacteria</taxon>
        <taxon>Hyphomicrobiales</taxon>
        <taxon>Stappiaceae</taxon>
        <taxon>Pannonibacter</taxon>
    </lineage>
</organism>